<dbReference type="AlphaFoldDB" id="A0A085JF65"/>
<accession>A0A085JF65</accession>
<name>A0A085JF65_9GAMM</name>
<evidence type="ECO:0000313" key="2">
    <source>
        <dbReference type="Proteomes" id="UP000028602"/>
    </source>
</evidence>
<dbReference type="EMBL" id="JMPR01000033">
    <property type="protein sequence ID" value="KFD19111.1"/>
    <property type="molecule type" value="Genomic_DNA"/>
</dbReference>
<sequence>MSSDGKDPAPVACVRARPVGGYRMKVAGPLPAVKPVVSAGLALVIRGPARVTKCRS</sequence>
<organism evidence="1 2">
    <name type="scientific">Tatumella ptyseos ATCC 33301</name>
    <dbReference type="NCBI Taxonomy" id="1005995"/>
    <lineage>
        <taxon>Bacteria</taxon>
        <taxon>Pseudomonadati</taxon>
        <taxon>Pseudomonadota</taxon>
        <taxon>Gammaproteobacteria</taxon>
        <taxon>Enterobacterales</taxon>
        <taxon>Erwiniaceae</taxon>
        <taxon>Tatumella</taxon>
    </lineage>
</organism>
<proteinExistence type="predicted"/>
<gene>
    <name evidence="1" type="ORF">GTPT_1896</name>
</gene>
<keyword evidence="2" id="KW-1185">Reference proteome</keyword>
<dbReference type="Proteomes" id="UP000028602">
    <property type="component" value="Unassembled WGS sequence"/>
</dbReference>
<comment type="caution">
    <text evidence="1">The sequence shown here is derived from an EMBL/GenBank/DDBJ whole genome shotgun (WGS) entry which is preliminary data.</text>
</comment>
<reference evidence="1 2" key="1">
    <citation type="submission" date="2014-05" db="EMBL/GenBank/DDBJ databases">
        <title>ATOL: Assembling a taxonomically balanced genome-scale reconstruction of the evolutionary history of the Enterobacteriaceae.</title>
        <authorList>
            <person name="Plunkett G.III."/>
            <person name="Neeno-Eckwall E.C."/>
            <person name="Glasner J.D."/>
            <person name="Perna N.T."/>
        </authorList>
    </citation>
    <scope>NUCLEOTIDE SEQUENCE [LARGE SCALE GENOMIC DNA]</scope>
    <source>
        <strain evidence="1 2">ATCC 33301</strain>
    </source>
</reference>
<protein>
    <submittedName>
        <fullName evidence="1">Uncharacterized protein</fullName>
    </submittedName>
</protein>
<evidence type="ECO:0000313" key="1">
    <source>
        <dbReference type="EMBL" id="KFD19111.1"/>
    </source>
</evidence>